<reference evidence="2" key="1">
    <citation type="submission" date="2023-03" db="EMBL/GenBank/DDBJ databases">
        <title>Massive genome expansion in bonnet fungi (Mycena s.s.) driven by repeated elements and novel gene families across ecological guilds.</title>
        <authorList>
            <consortium name="Lawrence Berkeley National Laboratory"/>
            <person name="Harder C.B."/>
            <person name="Miyauchi S."/>
            <person name="Viragh M."/>
            <person name="Kuo A."/>
            <person name="Thoen E."/>
            <person name="Andreopoulos B."/>
            <person name="Lu D."/>
            <person name="Skrede I."/>
            <person name="Drula E."/>
            <person name="Henrissat B."/>
            <person name="Morin E."/>
            <person name="Kohler A."/>
            <person name="Barry K."/>
            <person name="LaButti K."/>
            <person name="Morin E."/>
            <person name="Salamov A."/>
            <person name="Lipzen A."/>
            <person name="Mereny Z."/>
            <person name="Hegedus B."/>
            <person name="Baldrian P."/>
            <person name="Stursova M."/>
            <person name="Weitz H."/>
            <person name="Taylor A."/>
            <person name="Grigoriev I.V."/>
            <person name="Nagy L.G."/>
            <person name="Martin F."/>
            <person name="Kauserud H."/>
        </authorList>
    </citation>
    <scope>NUCLEOTIDE SEQUENCE</scope>
    <source>
        <strain evidence="2">CBHHK182m</strain>
    </source>
</reference>
<feature type="non-terminal residue" evidence="2">
    <location>
        <position position="343"/>
    </location>
</feature>
<feature type="transmembrane region" description="Helical" evidence="1">
    <location>
        <begin position="291"/>
        <end position="309"/>
    </location>
</feature>
<sequence>MKDITPDEPEWQNWPSPGEVQKLFDKANGLFHYAATALHWIEEQIDNRGTASRKQVFEEFTQRGIGQLEDLYRLILTSYENIDGPAQNTDWRASQLCGFQHVIGTILMLEEPLTIRQIIALSAHIPEDDFDVKRFLQRFRSVLIPGATTSFEEATPQMHKSFRDYIIDGHAPAEFRIITGYAHFVTARSCLEIIVKAGRQSDVIVKYSVRYWYKHLRKAVEGGTTWEDERMWNLFGQIVEEADVSTWTTTKLVDIFTDVAAAGWGLLRQNTNTENMQGISRILMKAEAVHAFPPLPMFVLLTVSCLLLSRKFVRAFPSLPMFVLVNFSCLLVTSEMCVLFPHC</sequence>
<dbReference type="EMBL" id="JARKIB010000559">
    <property type="protein sequence ID" value="KAJ7700181.1"/>
    <property type="molecule type" value="Genomic_DNA"/>
</dbReference>
<keyword evidence="1" id="KW-0812">Transmembrane</keyword>
<dbReference type="AlphaFoldDB" id="A0AAD7GLE5"/>
<evidence type="ECO:0000313" key="2">
    <source>
        <dbReference type="EMBL" id="KAJ7700181.1"/>
    </source>
</evidence>
<name>A0AAD7GLE5_9AGAR</name>
<comment type="caution">
    <text evidence="2">The sequence shown here is derived from an EMBL/GenBank/DDBJ whole genome shotgun (WGS) entry which is preliminary data.</text>
</comment>
<protein>
    <submittedName>
        <fullName evidence="2">Uncharacterized protein</fullName>
    </submittedName>
</protein>
<gene>
    <name evidence="2" type="ORF">B0H16DRAFT_1395955</name>
</gene>
<evidence type="ECO:0000256" key="1">
    <source>
        <dbReference type="SAM" id="Phobius"/>
    </source>
</evidence>
<organism evidence="2 3">
    <name type="scientific">Mycena metata</name>
    <dbReference type="NCBI Taxonomy" id="1033252"/>
    <lineage>
        <taxon>Eukaryota</taxon>
        <taxon>Fungi</taxon>
        <taxon>Dikarya</taxon>
        <taxon>Basidiomycota</taxon>
        <taxon>Agaricomycotina</taxon>
        <taxon>Agaricomycetes</taxon>
        <taxon>Agaricomycetidae</taxon>
        <taxon>Agaricales</taxon>
        <taxon>Marasmiineae</taxon>
        <taxon>Mycenaceae</taxon>
        <taxon>Mycena</taxon>
    </lineage>
</organism>
<feature type="transmembrane region" description="Helical" evidence="1">
    <location>
        <begin position="321"/>
        <end position="341"/>
    </location>
</feature>
<dbReference type="Proteomes" id="UP001215598">
    <property type="component" value="Unassembled WGS sequence"/>
</dbReference>
<accession>A0AAD7GLE5</accession>
<keyword evidence="3" id="KW-1185">Reference proteome</keyword>
<evidence type="ECO:0000313" key="3">
    <source>
        <dbReference type="Proteomes" id="UP001215598"/>
    </source>
</evidence>
<proteinExistence type="predicted"/>
<keyword evidence="1" id="KW-0472">Membrane</keyword>
<keyword evidence="1" id="KW-1133">Transmembrane helix</keyword>